<comment type="caution">
    <text evidence="1">The sequence shown here is derived from an EMBL/GenBank/DDBJ whole genome shotgun (WGS) entry which is preliminary data.</text>
</comment>
<evidence type="ECO:0000313" key="1">
    <source>
        <dbReference type="EMBL" id="GIO28116.1"/>
    </source>
</evidence>
<organism evidence="1 2">
    <name type="scientific">Ornithinibacillus bavariensis</name>
    <dbReference type="NCBI Taxonomy" id="545502"/>
    <lineage>
        <taxon>Bacteria</taxon>
        <taxon>Bacillati</taxon>
        <taxon>Bacillota</taxon>
        <taxon>Bacilli</taxon>
        <taxon>Bacillales</taxon>
        <taxon>Bacillaceae</taxon>
        <taxon>Ornithinibacillus</taxon>
    </lineage>
</organism>
<dbReference type="AlphaFoldDB" id="A0A919X8S4"/>
<name>A0A919X8S4_9BACI</name>
<sequence>MEEVEVVWVWGDDWTLIVLLTSIKFAKVSWQLGLTWVCAGQIVFNY</sequence>
<reference evidence="1" key="1">
    <citation type="submission" date="2021-03" db="EMBL/GenBank/DDBJ databases">
        <title>Antimicrobial resistance genes in bacteria isolated from Japanese honey, and their potential for conferring macrolide and lincosamide resistance in the American foulbrood pathogen Paenibacillus larvae.</title>
        <authorList>
            <person name="Okamoto M."/>
            <person name="Kumagai M."/>
            <person name="Kanamori H."/>
            <person name="Takamatsu D."/>
        </authorList>
    </citation>
    <scope>NUCLEOTIDE SEQUENCE</scope>
    <source>
        <strain evidence="1">J43TS3</strain>
    </source>
</reference>
<evidence type="ECO:0000313" key="2">
    <source>
        <dbReference type="Proteomes" id="UP000676917"/>
    </source>
</evidence>
<proteinExistence type="predicted"/>
<dbReference type="EMBL" id="BORP01000005">
    <property type="protein sequence ID" value="GIO28116.1"/>
    <property type="molecule type" value="Genomic_DNA"/>
</dbReference>
<keyword evidence="2" id="KW-1185">Reference proteome</keyword>
<dbReference type="Proteomes" id="UP000676917">
    <property type="component" value="Unassembled WGS sequence"/>
</dbReference>
<protein>
    <submittedName>
        <fullName evidence="1">Uncharacterized protein</fullName>
    </submittedName>
</protein>
<gene>
    <name evidence="1" type="ORF">J43TS3_27270</name>
</gene>
<accession>A0A919X8S4</accession>